<dbReference type="PANTHER" id="PTHR36826:SF1">
    <property type="entry name" value="PROTEIN ECM13"/>
    <property type="match status" value="1"/>
</dbReference>
<feature type="compositionally biased region" description="Acidic residues" evidence="1">
    <location>
        <begin position="84"/>
        <end position="128"/>
    </location>
</feature>
<sequence>MSLAQTYSLAAKAKSKLTKEAVNPNADLRYLVCQANLLDNLMDSITHRRPVSILEPEPVAARKESDLHVRFDNTTKVTTTEISGDLDDLDDDDYYYDSEDSYVSDDDDNYGEFDSDDSDSDSDSDSEESLVFSARLGSVEFTSRPLTALESEQLPQLSHSSSESDSEDEHERNISSEKEYRFEPSVTSSKDTLMPNFHELVVF</sequence>
<feature type="compositionally biased region" description="Low complexity" evidence="1">
    <location>
        <begin position="150"/>
        <end position="163"/>
    </location>
</feature>
<feature type="region of interest" description="Disordered" evidence="1">
    <location>
        <begin position="144"/>
        <end position="191"/>
    </location>
</feature>
<accession>W6MJC8</accession>
<dbReference type="Proteomes" id="UP000019384">
    <property type="component" value="Unassembled WGS sequence"/>
</dbReference>
<protein>
    <submittedName>
        <fullName evidence="2">Uncharacterized protein</fullName>
    </submittedName>
</protein>
<feature type="region of interest" description="Disordered" evidence="1">
    <location>
        <begin position="83"/>
        <end position="129"/>
    </location>
</feature>
<dbReference type="HOGENOM" id="CLU_1116095_0_0_1"/>
<proteinExistence type="predicted"/>
<dbReference type="GeneID" id="34519765"/>
<organism evidence="2 3">
    <name type="scientific">Kuraishia capsulata CBS 1993</name>
    <dbReference type="NCBI Taxonomy" id="1382522"/>
    <lineage>
        <taxon>Eukaryota</taxon>
        <taxon>Fungi</taxon>
        <taxon>Dikarya</taxon>
        <taxon>Ascomycota</taxon>
        <taxon>Saccharomycotina</taxon>
        <taxon>Pichiomycetes</taxon>
        <taxon>Pichiales</taxon>
        <taxon>Pichiaceae</taxon>
        <taxon>Kuraishia</taxon>
    </lineage>
</organism>
<dbReference type="InterPro" id="IPR037738">
    <property type="entry name" value="Ecm13-like"/>
</dbReference>
<dbReference type="EMBL" id="HG793127">
    <property type="protein sequence ID" value="CDK26371.1"/>
    <property type="molecule type" value="Genomic_DNA"/>
</dbReference>
<evidence type="ECO:0000256" key="1">
    <source>
        <dbReference type="SAM" id="MobiDB-lite"/>
    </source>
</evidence>
<evidence type="ECO:0000313" key="2">
    <source>
        <dbReference type="EMBL" id="CDK26371.1"/>
    </source>
</evidence>
<feature type="compositionally biased region" description="Basic and acidic residues" evidence="1">
    <location>
        <begin position="169"/>
        <end position="182"/>
    </location>
</feature>
<reference evidence="2" key="1">
    <citation type="submission" date="2013-12" db="EMBL/GenBank/DDBJ databases">
        <authorList>
            <person name="Genoscope - CEA"/>
        </authorList>
    </citation>
    <scope>NUCLEOTIDE SEQUENCE</scope>
    <source>
        <strain evidence="2">CBS 1993</strain>
    </source>
</reference>
<keyword evidence="3" id="KW-1185">Reference proteome</keyword>
<dbReference type="STRING" id="1382522.W6MJC8"/>
<dbReference type="AlphaFoldDB" id="W6MJC8"/>
<dbReference type="RefSeq" id="XP_022458377.1">
    <property type="nucleotide sequence ID" value="XM_022602588.1"/>
</dbReference>
<evidence type="ECO:0000313" key="3">
    <source>
        <dbReference type="Proteomes" id="UP000019384"/>
    </source>
</evidence>
<name>W6MJC8_9ASCO</name>
<gene>
    <name evidence="2" type="ORF">KUCA_T00002343001</name>
</gene>
<reference evidence="2" key="2">
    <citation type="submission" date="2014-02" db="EMBL/GenBank/DDBJ databases">
        <title>Complete DNA sequence of /Kuraishia capsulata/ illustrates novel genomic features among budding yeasts (/Saccharomycotina/).</title>
        <authorList>
            <person name="Morales L."/>
            <person name="Noel B."/>
            <person name="Porcel B."/>
            <person name="Marcet-Houben M."/>
            <person name="Hullo M-F."/>
            <person name="Sacerdot C."/>
            <person name="Tekaia F."/>
            <person name="Leh-Louis V."/>
            <person name="Despons L."/>
            <person name="Khanna V."/>
            <person name="Aury J-M."/>
            <person name="Barbe V."/>
            <person name="Couloux A."/>
            <person name="Labadie K."/>
            <person name="Pelletier E."/>
            <person name="Souciet J-L."/>
            <person name="Boekhout T."/>
            <person name="Gabaldon T."/>
            <person name="Wincker P."/>
            <person name="Dujon B."/>
        </authorList>
    </citation>
    <scope>NUCLEOTIDE SEQUENCE</scope>
    <source>
        <strain evidence="2">CBS 1993</strain>
    </source>
</reference>
<dbReference type="PANTHER" id="PTHR36826">
    <property type="entry name" value="PROTEIN ECM13"/>
    <property type="match status" value="1"/>
</dbReference>
<dbReference type="OrthoDB" id="5431245at2759"/>